<protein>
    <recommendedName>
        <fullName evidence="1 2">Cell division protein FtsA</fullName>
    </recommendedName>
</protein>
<keyword evidence="1" id="KW-1003">Cell membrane</keyword>
<dbReference type="InterPro" id="IPR020823">
    <property type="entry name" value="Cell_div_FtsA"/>
</dbReference>
<proteinExistence type="inferred from homology"/>
<evidence type="ECO:0000259" key="4">
    <source>
        <dbReference type="SMART" id="SM00842"/>
    </source>
</evidence>
<evidence type="ECO:0000256" key="2">
    <source>
        <dbReference type="PIRNR" id="PIRNR003101"/>
    </source>
</evidence>
<keyword evidence="1" id="KW-0472">Membrane</keyword>
<comment type="similarity">
    <text evidence="1 2">Belongs to the FtsA/MreB family.</text>
</comment>
<accession>A0ABS6EKM5</accession>
<keyword evidence="1 2" id="KW-0132">Cell division</keyword>
<dbReference type="GO" id="GO:0051301">
    <property type="term" value="P:cell division"/>
    <property type="evidence" value="ECO:0007669"/>
    <property type="project" value="UniProtKB-KW"/>
</dbReference>
<dbReference type="InterPro" id="IPR003494">
    <property type="entry name" value="SHS2_FtsA"/>
</dbReference>
<evidence type="ECO:0000313" key="6">
    <source>
        <dbReference type="Proteomes" id="UP000726170"/>
    </source>
</evidence>
<gene>
    <name evidence="1 5" type="primary">ftsA</name>
    <name evidence="5" type="ORF">KQI86_11485</name>
</gene>
<dbReference type="CDD" id="cd24048">
    <property type="entry name" value="ASKHA_NBD_FtsA"/>
    <property type="match status" value="1"/>
</dbReference>
<keyword evidence="1 2" id="KW-0131">Cell cycle</keyword>
<evidence type="ECO:0000313" key="5">
    <source>
        <dbReference type="EMBL" id="MBU5484959.1"/>
    </source>
</evidence>
<comment type="subunit">
    <text evidence="1">Self-interacts. Interacts with FtsZ.</text>
</comment>
<dbReference type="Proteomes" id="UP000726170">
    <property type="component" value="Unassembled WGS sequence"/>
</dbReference>
<evidence type="ECO:0000256" key="3">
    <source>
        <dbReference type="SAM" id="MobiDB-lite"/>
    </source>
</evidence>
<feature type="region of interest" description="Disordered" evidence="3">
    <location>
        <begin position="386"/>
        <end position="409"/>
    </location>
</feature>
<reference evidence="5 6" key="1">
    <citation type="submission" date="2021-06" db="EMBL/GenBank/DDBJ databases">
        <authorList>
            <person name="Sun Q."/>
            <person name="Li D."/>
        </authorList>
    </citation>
    <scope>NUCLEOTIDE SEQUENCE [LARGE SCALE GENOMIC DNA]</scope>
    <source>
        <strain evidence="5 6">MSJ-11</strain>
    </source>
</reference>
<feature type="domain" description="SHS2" evidence="4">
    <location>
        <begin position="5"/>
        <end position="193"/>
    </location>
</feature>
<dbReference type="EMBL" id="JAHLQF010000002">
    <property type="protein sequence ID" value="MBU5484959.1"/>
    <property type="molecule type" value="Genomic_DNA"/>
</dbReference>
<comment type="caution">
    <text evidence="5">The sequence shown here is derived from an EMBL/GenBank/DDBJ whole genome shotgun (WGS) entry which is preliminary data.</text>
</comment>
<dbReference type="SMART" id="SM00842">
    <property type="entry name" value="FtsA"/>
    <property type="match status" value="1"/>
</dbReference>
<keyword evidence="6" id="KW-1185">Reference proteome</keyword>
<dbReference type="PANTHER" id="PTHR32432">
    <property type="entry name" value="CELL DIVISION PROTEIN FTSA-RELATED"/>
    <property type="match status" value="1"/>
</dbReference>
<name>A0ABS6EKM5_9CLOT</name>
<dbReference type="Pfam" id="PF14450">
    <property type="entry name" value="FtsA"/>
    <property type="match status" value="1"/>
</dbReference>
<evidence type="ECO:0000256" key="1">
    <source>
        <dbReference type="HAMAP-Rule" id="MF_02033"/>
    </source>
</evidence>
<feature type="compositionally biased region" description="Acidic residues" evidence="3">
    <location>
        <begin position="397"/>
        <end position="409"/>
    </location>
</feature>
<comment type="subcellular location">
    <subcellularLocation>
        <location evidence="1">Cell membrane</location>
        <topology evidence="1">Peripheral membrane protein</topology>
        <orientation evidence="1">Cytoplasmic side</orientation>
    </subcellularLocation>
    <text evidence="1">Localizes to the Z ring in an FtsZ-dependent manner. Targeted to the membrane through a conserved C-terminal amphipathic helix.</text>
</comment>
<dbReference type="HAMAP" id="MF_02033">
    <property type="entry name" value="FtsA"/>
    <property type="match status" value="1"/>
</dbReference>
<organism evidence="5 6">
    <name type="scientific">Clostridium mobile</name>
    <dbReference type="NCBI Taxonomy" id="2841512"/>
    <lineage>
        <taxon>Bacteria</taxon>
        <taxon>Bacillati</taxon>
        <taxon>Bacillota</taxon>
        <taxon>Clostridia</taxon>
        <taxon>Eubacteriales</taxon>
        <taxon>Clostridiaceae</taxon>
        <taxon>Clostridium</taxon>
    </lineage>
</organism>
<dbReference type="RefSeq" id="WP_216439475.1">
    <property type="nucleotide sequence ID" value="NZ_JAHLQF010000002.1"/>
</dbReference>
<comment type="function">
    <text evidence="1 2">Cell division protein that is involved in the assembly of the Z ring. May serve as a membrane anchor for the Z ring.</text>
</comment>
<sequence length="424" mass="46545">MNEYVVGIDIGSSKVCAAAGRLDRNNKIQIIGITSTPCSGLKRGIVVDIDSTADGIIKALEQLERMIDSKIKDIYISISGEICEITSNRGVVAVSAEDREITKNDVDRVLKAAKIISVPSDKEIVGVVPEQFVVDGYDNITDPVGMCGMRLEVDAQIIMCQSTIISNLFKSINKAGFQSKGIVFQPIATALAVMNSEEMKIGTLLLDIGAETTNISVFKDNKLVLNDKLPLGGNTITNDISLCLKLPQSESEKIKIKYGNITDAFDNEDFKIKINANYDSIVEVSNNLLNDIIAARIEEIMYLLKKKLDLHGYLEEISGIVVIGGGISLVKGSIDICREILGKPVRIGIPEYIGAENTMYSSAIGVVKDVISSGKVDFKEEKITKEKKKSDVKSIWNDEDDEDNDEENDEGFFSKIKDFFTDFF</sequence>
<dbReference type="NCBIfam" id="TIGR01174">
    <property type="entry name" value="ftsA"/>
    <property type="match status" value="1"/>
</dbReference>
<dbReference type="Pfam" id="PF02491">
    <property type="entry name" value="SHS2_FTSA"/>
    <property type="match status" value="1"/>
</dbReference>
<dbReference type="InterPro" id="IPR050696">
    <property type="entry name" value="FtsA/MreB"/>
</dbReference>
<dbReference type="PIRSF" id="PIRSF003101">
    <property type="entry name" value="FtsA"/>
    <property type="match status" value="1"/>
</dbReference>
<dbReference type="PANTHER" id="PTHR32432:SF4">
    <property type="entry name" value="CELL DIVISION PROTEIN FTSA"/>
    <property type="match status" value="1"/>
</dbReference>